<dbReference type="AlphaFoldDB" id="R0EW20"/>
<dbReference type="InterPro" id="IPR036047">
    <property type="entry name" value="F-box-like_dom_sf"/>
</dbReference>
<dbReference type="NCBIfam" id="TIGR01640">
    <property type="entry name" value="F_box_assoc_1"/>
    <property type="match status" value="1"/>
</dbReference>
<dbReference type="SUPFAM" id="SSF81383">
    <property type="entry name" value="F-box domain"/>
    <property type="match status" value="1"/>
</dbReference>
<protein>
    <recommendedName>
        <fullName evidence="2">F-box domain-containing protein</fullName>
    </recommendedName>
</protein>
<dbReference type="OrthoDB" id="1080908at2759"/>
<dbReference type="InterPro" id="IPR001810">
    <property type="entry name" value="F-box_dom"/>
</dbReference>
<dbReference type="Pfam" id="PF08268">
    <property type="entry name" value="FBA_3"/>
    <property type="match status" value="1"/>
</dbReference>
<dbReference type="PANTHER" id="PTHR31111:SF138">
    <property type="entry name" value="F-BOX ASSOCIATED DOMAIN-CONTAINING PROTEIN"/>
    <property type="match status" value="1"/>
</dbReference>
<dbReference type="Pfam" id="PF00646">
    <property type="entry name" value="F-box"/>
    <property type="match status" value="1"/>
</dbReference>
<feature type="domain" description="F-box" evidence="2">
    <location>
        <begin position="41"/>
        <end position="80"/>
    </location>
</feature>
<evidence type="ECO:0000313" key="3">
    <source>
        <dbReference type="EMBL" id="EOA13382.1"/>
    </source>
</evidence>
<dbReference type="Proteomes" id="UP000029121">
    <property type="component" value="Unassembled WGS sequence"/>
</dbReference>
<dbReference type="InterPro" id="IPR017451">
    <property type="entry name" value="F-box-assoc_interact_dom"/>
</dbReference>
<dbReference type="KEGG" id="crb:17877373"/>
<evidence type="ECO:0000256" key="1">
    <source>
        <dbReference type="SAM" id="MobiDB-lite"/>
    </source>
</evidence>
<evidence type="ECO:0000313" key="4">
    <source>
        <dbReference type="Proteomes" id="UP000029121"/>
    </source>
</evidence>
<proteinExistence type="predicted"/>
<feature type="region of interest" description="Disordered" evidence="1">
    <location>
        <begin position="1"/>
        <end position="25"/>
    </location>
</feature>
<evidence type="ECO:0000259" key="2">
    <source>
        <dbReference type="SMART" id="SM00256"/>
    </source>
</evidence>
<dbReference type="SMART" id="SM00256">
    <property type="entry name" value="FBOX"/>
    <property type="match status" value="1"/>
</dbReference>
<keyword evidence="4" id="KW-1185">Reference proteome</keyword>
<sequence>MAGECSSSESGVSSHASSSHEQQDKVGMRGSSLISSVAHHIPLDLTIEILTRLPARSLKRFQCVSKEWISVIRNRVFIDSFCSVSRTRSRFLVAVRIAENRVILLSTAPNETELPSPNETELRCCQLNPILYSSLHTYLEMTLPGLPVDLVHCSSIHGLFCLSHPSDPGRFTICNPSTRQVITLPNIKASSGRRRENISMFLGYDPVANEYKAFCSTTWHGEPFQEHKVLTIGGGKLSWRSIKGRITPRYTVVTNGICINGMLFYGVLTNRQIEKRSLWIIRFNLRGECIGSISTYPQVTKHGSLINYNGKLAAASPLPGGPLGSFELWVLDDFDNKRRWLRTQLNVYPLLLRLSGNIELKVLGMNKRNEVVLVPLKFPPKHEPLYIYYNNKGREDHLVRRVELRGFEEFGCNHTSEEKCVCQVLFSPEHFESLMSL</sequence>
<accession>R0EW20</accession>
<organism evidence="3 4">
    <name type="scientific">Capsella rubella</name>
    <dbReference type="NCBI Taxonomy" id="81985"/>
    <lineage>
        <taxon>Eukaryota</taxon>
        <taxon>Viridiplantae</taxon>
        <taxon>Streptophyta</taxon>
        <taxon>Embryophyta</taxon>
        <taxon>Tracheophyta</taxon>
        <taxon>Spermatophyta</taxon>
        <taxon>Magnoliopsida</taxon>
        <taxon>eudicotyledons</taxon>
        <taxon>Gunneridae</taxon>
        <taxon>Pentapetalae</taxon>
        <taxon>rosids</taxon>
        <taxon>malvids</taxon>
        <taxon>Brassicales</taxon>
        <taxon>Brassicaceae</taxon>
        <taxon>Camelineae</taxon>
        <taxon>Capsella</taxon>
    </lineage>
</organism>
<dbReference type="PANTHER" id="PTHR31111">
    <property type="entry name" value="BNAA05G37150D PROTEIN-RELATED"/>
    <property type="match status" value="1"/>
</dbReference>
<reference evidence="4" key="1">
    <citation type="journal article" date="2013" name="Nat. Genet.">
        <title>The Capsella rubella genome and the genomic consequences of rapid mating system evolution.</title>
        <authorList>
            <person name="Slotte T."/>
            <person name="Hazzouri K.M."/>
            <person name="Agren J.A."/>
            <person name="Koenig D."/>
            <person name="Maumus F."/>
            <person name="Guo Y.L."/>
            <person name="Steige K."/>
            <person name="Platts A.E."/>
            <person name="Escobar J.S."/>
            <person name="Newman L.K."/>
            <person name="Wang W."/>
            <person name="Mandakova T."/>
            <person name="Vello E."/>
            <person name="Smith L.M."/>
            <person name="Henz S.R."/>
            <person name="Steffen J."/>
            <person name="Takuno S."/>
            <person name="Brandvain Y."/>
            <person name="Coop G."/>
            <person name="Andolfatto P."/>
            <person name="Hu T.T."/>
            <person name="Blanchette M."/>
            <person name="Clark R.M."/>
            <person name="Quesneville H."/>
            <person name="Nordborg M."/>
            <person name="Gaut B.S."/>
            <person name="Lysak M.A."/>
            <person name="Jenkins J."/>
            <person name="Grimwood J."/>
            <person name="Chapman J."/>
            <person name="Prochnik S."/>
            <person name="Shu S."/>
            <person name="Rokhsar D."/>
            <person name="Schmutz J."/>
            <person name="Weigel D."/>
            <person name="Wright S.I."/>
        </authorList>
    </citation>
    <scope>NUCLEOTIDE SEQUENCE [LARGE SCALE GENOMIC DNA]</scope>
    <source>
        <strain evidence="4">cv. Monte Gargano</strain>
    </source>
</reference>
<feature type="compositionally biased region" description="Low complexity" evidence="1">
    <location>
        <begin position="1"/>
        <end position="20"/>
    </location>
</feature>
<dbReference type="InterPro" id="IPR013187">
    <property type="entry name" value="F-box-assoc_dom_typ3"/>
</dbReference>
<dbReference type="EMBL" id="KB870812">
    <property type="protein sequence ID" value="EOA13382.1"/>
    <property type="molecule type" value="Genomic_DNA"/>
</dbReference>
<name>R0EW20_9BRAS</name>
<gene>
    <name evidence="3" type="ORF">CARUB_v10026421mg</name>
</gene>